<dbReference type="AlphaFoldDB" id="A0A9P5XHT6"/>
<gene>
    <name evidence="1" type="ORF">P691DRAFT_400326</name>
</gene>
<protein>
    <submittedName>
        <fullName evidence="1">Uncharacterized protein</fullName>
    </submittedName>
</protein>
<dbReference type="Proteomes" id="UP000807342">
    <property type="component" value="Unassembled WGS sequence"/>
</dbReference>
<name>A0A9P5XHT6_9AGAR</name>
<accession>A0A9P5XHT6</accession>
<evidence type="ECO:0000313" key="2">
    <source>
        <dbReference type="Proteomes" id="UP000807342"/>
    </source>
</evidence>
<keyword evidence="2" id="KW-1185">Reference proteome</keyword>
<reference evidence="1" key="1">
    <citation type="submission" date="2020-11" db="EMBL/GenBank/DDBJ databases">
        <authorList>
            <consortium name="DOE Joint Genome Institute"/>
            <person name="Ahrendt S."/>
            <person name="Riley R."/>
            <person name="Andreopoulos W."/>
            <person name="Labutti K."/>
            <person name="Pangilinan J."/>
            <person name="Ruiz-Duenas F.J."/>
            <person name="Barrasa J.M."/>
            <person name="Sanchez-Garcia M."/>
            <person name="Camarero S."/>
            <person name="Miyauchi S."/>
            <person name="Serrano A."/>
            <person name="Linde D."/>
            <person name="Babiker R."/>
            <person name="Drula E."/>
            <person name="Ayuso-Fernandez I."/>
            <person name="Pacheco R."/>
            <person name="Padilla G."/>
            <person name="Ferreira P."/>
            <person name="Barriuso J."/>
            <person name="Kellner H."/>
            <person name="Castanera R."/>
            <person name="Alfaro M."/>
            <person name="Ramirez L."/>
            <person name="Pisabarro A.G."/>
            <person name="Kuo A."/>
            <person name="Tritt A."/>
            <person name="Lipzen A."/>
            <person name="He G."/>
            <person name="Yan M."/>
            <person name="Ng V."/>
            <person name="Cullen D."/>
            <person name="Martin F."/>
            <person name="Rosso M.-N."/>
            <person name="Henrissat B."/>
            <person name="Hibbett D."/>
            <person name="Martinez A.T."/>
            <person name="Grigoriev I.V."/>
        </authorList>
    </citation>
    <scope>NUCLEOTIDE SEQUENCE</scope>
    <source>
        <strain evidence="1">MF-IS2</strain>
    </source>
</reference>
<dbReference type="EMBL" id="MU151090">
    <property type="protein sequence ID" value="KAF9451168.1"/>
    <property type="molecule type" value="Genomic_DNA"/>
</dbReference>
<proteinExistence type="predicted"/>
<organism evidence="1 2">
    <name type="scientific">Macrolepiota fuliginosa MF-IS2</name>
    <dbReference type="NCBI Taxonomy" id="1400762"/>
    <lineage>
        <taxon>Eukaryota</taxon>
        <taxon>Fungi</taxon>
        <taxon>Dikarya</taxon>
        <taxon>Basidiomycota</taxon>
        <taxon>Agaricomycotina</taxon>
        <taxon>Agaricomycetes</taxon>
        <taxon>Agaricomycetidae</taxon>
        <taxon>Agaricales</taxon>
        <taxon>Agaricineae</taxon>
        <taxon>Agaricaceae</taxon>
        <taxon>Macrolepiota</taxon>
    </lineage>
</organism>
<sequence length="171" mass="19523">MGPTLKVRGPCCLVKLSHTRHRQNPGLAQCWAFAPRSHSVGGRSHTEKTRWEVHGRVVCPGSSGMRRTLLNLRTGSGSAKYRRQIQVSDVFVYRHEYHLVGNGMWIVVGNVEPIWQTLTSETEREAIVMLMMGFLNGGSACFETKWGDEMRQISVHMPMLDAELEWRDHYE</sequence>
<evidence type="ECO:0000313" key="1">
    <source>
        <dbReference type="EMBL" id="KAF9451168.1"/>
    </source>
</evidence>
<comment type="caution">
    <text evidence="1">The sequence shown here is derived from an EMBL/GenBank/DDBJ whole genome shotgun (WGS) entry which is preliminary data.</text>
</comment>